<reference evidence="4 5" key="1">
    <citation type="journal article" date="2013" name="Mar. Genomics">
        <title>Expression of sulfatases in Rhodopirellula baltica and the diversity of sulfatases in the genus Rhodopirellula.</title>
        <authorList>
            <person name="Wegner C.E."/>
            <person name="Richter-Heitmann T."/>
            <person name="Klindworth A."/>
            <person name="Klockow C."/>
            <person name="Richter M."/>
            <person name="Achstetter T."/>
            <person name="Glockner F.O."/>
            <person name="Harder J."/>
        </authorList>
    </citation>
    <scope>NUCLEOTIDE SEQUENCE [LARGE SCALE GENOMIC DNA]</scope>
    <source>
        <strain evidence="4 5">SM1</strain>
    </source>
</reference>
<protein>
    <submittedName>
        <fullName evidence="4">Bifunctional acyl-[acyl carrier protein] synthetase/2-acylglycerophosphoethanolamine acyltransferase</fullName>
    </submittedName>
</protein>
<evidence type="ECO:0000313" key="4">
    <source>
        <dbReference type="EMBL" id="EMI17306.1"/>
    </source>
</evidence>
<dbReference type="GO" id="GO:0016746">
    <property type="term" value="F:acyltransferase activity"/>
    <property type="evidence" value="ECO:0007669"/>
    <property type="project" value="UniProtKB-KW"/>
</dbReference>
<keyword evidence="4" id="KW-0808">Transferase</keyword>
<dbReference type="EMBL" id="ANOG01000817">
    <property type="protein sequence ID" value="EMI17306.1"/>
    <property type="molecule type" value="Genomic_DNA"/>
</dbReference>
<dbReference type="Pfam" id="PF00501">
    <property type="entry name" value="AMP-binding"/>
    <property type="match status" value="1"/>
</dbReference>
<feature type="domain" description="AMP-dependent synthetase/ligase" evidence="3">
    <location>
        <begin position="2"/>
        <end position="172"/>
    </location>
</feature>
<sequence length="253" mass="27610">MGVLPFFHSFGYSVTLWAVMTLGPTGVYHFNPLDARQIGKLAAKFKASVLLGTPTFLRSYLRRVEPEQFATLDVVVVGAEKMPAELFDAFEERFGVRPVEGYGATELSPLVSVNIPPSRSSAKYQADRIEGSVGRPLPGIGARIVSPEDGSELLSGQDGMLMVTGPNVMKGYVNQDELTRKVVQDGWYVTGDIANVDDQGFLHITGRLSRFSKIAGEMVPHLRVEEEIAKVYGCRAGKEAASETAEESDIERP</sequence>
<dbReference type="PANTHER" id="PTHR24096">
    <property type="entry name" value="LONG-CHAIN-FATTY-ACID--COA LIGASE"/>
    <property type="match status" value="1"/>
</dbReference>
<dbReference type="PANTHER" id="PTHR24096:SF149">
    <property type="entry name" value="AMP-BINDING DOMAIN-CONTAINING PROTEIN-RELATED"/>
    <property type="match status" value="1"/>
</dbReference>
<gene>
    <name evidence="4" type="ORF">RMSM_05770</name>
</gene>
<proteinExistence type="inferred from homology"/>
<comment type="caution">
    <text evidence="4">The sequence shown here is derived from an EMBL/GenBank/DDBJ whole genome shotgun (WGS) entry which is preliminary data.</text>
</comment>
<dbReference type="GO" id="GO:0016405">
    <property type="term" value="F:CoA-ligase activity"/>
    <property type="evidence" value="ECO:0007669"/>
    <property type="project" value="TreeGrafter"/>
</dbReference>
<dbReference type="Proteomes" id="UP000011991">
    <property type="component" value="Unassembled WGS sequence"/>
</dbReference>
<organism evidence="4 5">
    <name type="scientific">Rhodopirellula maiorica SM1</name>
    <dbReference type="NCBI Taxonomy" id="1265738"/>
    <lineage>
        <taxon>Bacteria</taxon>
        <taxon>Pseudomonadati</taxon>
        <taxon>Planctomycetota</taxon>
        <taxon>Planctomycetia</taxon>
        <taxon>Pirellulales</taxon>
        <taxon>Pirellulaceae</taxon>
        <taxon>Novipirellula</taxon>
    </lineage>
</organism>
<keyword evidence="4" id="KW-0012">Acyltransferase</keyword>
<dbReference type="InterPro" id="IPR000873">
    <property type="entry name" value="AMP-dep_synth/lig_dom"/>
</dbReference>
<evidence type="ECO:0000256" key="2">
    <source>
        <dbReference type="ARBA" id="ARBA00022598"/>
    </source>
</evidence>
<name>M5RE19_9BACT</name>
<evidence type="ECO:0000256" key="1">
    <source>
        <dbReference type="ARBA" id="ARBA00006432"/>
    </source>
</evidence>
<keyword evidence="2" id="KW-0436">Ligase</keyword>
<feature type="non-terminal residue" evidence="4">
    <location>
        <position position="253"/>
    </location>
</feature>
<dbReference type="InterPro" id="IPR042099">
    <property type="entry name" value="ANL_N_sf"/>
</dbReference>
<evidence type="ECO:0000259" key="3">
    <source>
        <dbReference type="Pfam" id="PF00501"/>
    </source>
</evidence>
<dbReference type="Gene3D" id="3.40.50.12780">
    <property type="entry name" value="N-terminal domain of ligase-like"/>
    <property type="match status" value="1"/>
</dbReference>
<dbReference type="SUPFAM" id="SSF56801">
    <property type="entry name" value="Acetyl-CoA synthetase-like"/>
    <property type="match status" value="1"/>
</dbReference>
<keyword evidence="5" id="KW-1185">Reference proteome</keyword>
<accession>M5RE19</accession>
<comment type="similarity">
    <text evidence="1">Belongs to the ATP-dependent AMP-binding enzyme family.</text>
</comment>
<evidence type="ECO:0000313" key="5">
    <source>
        <dbReference type="Proteomes" id="UP000011991"/>
    </source>
</evidence>
<dbReference type="AlphaFoldDB" id="M5RE19"/>